<dbReference type="EMBL" id="DTAD01000085">
    <property type="protein sequence ID" value="HGN91034.1"/>
    <property type="molecule type" value="Genomic_DNA"/>
</dbReference>
<organism evidence="3">
    <name type="scientific">Caldiarchaeum subterraneum</name>
    <dbReference type="NCBI Taxonomy" id="311458"/>
    <lineage>
        <taxon>Archaea</taxon>
        <taxon>Nitrososphaerota</taxon>
        <taxon>Candidatus Caldarchaeales</taxon>
        <taxon>Candidatus Caldarchaeaceae</taxon>
        <taxon>Candidatus Caldarchaeum</taxon>
    </lineage>
</organism>
<sequence>MSAGVDWDEFFKRVREDVESRLREAFDQLAAGFEPFVRGEGVYYTYVGDRLYAVFEVAGCPRDKIELTAEENQITVSAELVSPPSPEFGRLHPFARGKSIHRVLRLPRAIDPSKVEAKYDSGLLFIMAEIAKPRGVKVSVE</sequence>
<accession>A0A7C4I6E1</accession>
<dbReference type="EMBL" id="DTCM01000064">
    <property type="protein sequence ID" value="HGL41006.1"/>
    <property type="molecule type" value="Genomic_DNA"/>
</dbReference>
<evidence type="ECO:0000259" key="1">
    <source>
        <dbReference type="Pfam" id="PF00011"/>
    </source>
</evidence>
<evidence type="ECO:0000313" key="2">
    <source>
        <dbReference type="EMBL" id="HGL41006.1"/>
    </source>
</evidence>
<dbReference type="Gene3D" id="2.60.40.790">
    <property type="match status" value="1"/>
</dbReference>
<reference evidence="3" key="1">
    <citation type="journal article" date="2020" name="mSystems">
        <title>Genome- and Community-Level Interaction Insights into Carbon Utilization and Element Cycling Functions of Hydrothermarchaeota in Hydrothermal Sediment.</title>
        <authorList>
            <person name="Zhou Z."/>
            <person name="Liu Y."/>
            <person name="Xu W."/>
            <person name="Pan J."/>
            <person name="Luo Z.H."/>
            <person name="Li M."/>
        </authorList>
    </citation>
    <scope>NUCLEOTIDE SEQUENCE [LARGE SCALE GENOMIC DNA]</scope>
    <source>
        <strain evidence="3">SpSt-613</strain>
        <strain evidence="2">SpSt-669</strain>
    </source>
</reference>
<proteinExistence type="predicted"/>
<dbReference type="InterPro" id="IPR008978">
    <property type="entry name" value="HSP20-like_chaperone"/>
</dbReference>
<evidence type="ECO:0000313" key="3">
    <source>
        <dbReference type="EMBL" id="HGN91034.1"/>
    </source>
</evidence>
<dbReference type="Pfam" id="PF00011">
    <property type="entry name" value="HSP20"/>
    <property type="match status" value="1"/>
</dbReference>
<gene>
    <name evidence="3" type="ORF">ENT82_07950</name>
    <name evidence="2" type="ORF">ENU43_05020</name>
</gene>
<dbReference type="SUPFAM" id="SSF49764">
    <property type="entry name" value="HSP20-like chaperones"/>
    <property type="match status" value="1"/>
</dbReference>
<feature type="domain" description="SHSP" evidence="1">
    <location>
        <begin position="55"/>
        <end position="134"/>
    </location>
</feature>
<dbReference type="AlphaFoldDB" id="A0A7C4I6E1"/>
<dbReference type="InterPro" id="IPR002068">
    <property type="entry name" value="A-crystallin/Hsp20_dom"/>
</dbReference>
<name>A0A7C4I6E1_CALS0</name>
<dbReference type="CDD" id="cd06464">
    <property type="entry name" value="ACD_sHsps-like"/>
    <property type="match status" value="1"/>
</dbReference>
<protein>
    <submittedName>
        <fullName evidence="3">Hsp20/alpha crystallin family protein</fullName>
    </submittedName>
</protein>
<comment type="caution">
    <text evidence="3">The sequence shown here is derived from an EMBL/GenBank/DDBJ whole genome shotgun (WGS) entry which is preliminary data.</text>
</comment>